<reference evidence="1" key="2">
    <citation type="journal article" date="2015" name="Data Brief">
        <title>Shoot transcriptome of the giant reed, Arundo donax.</title>
        <authorList>
            <person name="Barrero R.A."/>
            <person name="Guerrero F.D."/>
            <person name="Moolhuijzen P."/>
            <person name="Goolsby J.A."/>
            <person name="Tidwell J."/>
            <person name="Bellgard S.E."/>
            <person name="Bellgard M.I."/>
        </authorList>
    </citation>
    <scope>NUCLEOTIDE SEQUENCE</scope>
    <source>
        <tissue evidence="1">Shoot tissue taken approximately 20 cm above the soil surface</tissue>
    </source>
</reference>
<accession>A0A0A9BCU1</accession>
<name>A0A0A9BCU1_ARUDO</name>
<protein>
    <submittedName>
        <fullName evidence="1">Uncharacterized protein</fullName>
    </submittedName>
</protein>
<evidence type="ECO:0000313" key="1">
    <source>
        <dbReference type="EMBL" id="JAD61804.1"/>
    </source>
</evidence>
<organism evidence="1">
    <name type="scientific">Arundo donax</name>
    <name type="common">Giant reed</name>
    <name type="synonym">Donax arundinaceus</name>
    <dbReference type="NCBI Taxonomy" id="35708"/>
    <lineage>
        <taxon>Eukaryota</taxon>
        <taxon>Viridiplantae</taxon>
        <taxon>Streptophyta</taxon>
        <taxon>Embryophyta</taxon>
        <taxon>Tracheophyta</taxon>
        <taxon>Spermatophyta</taxon>
        <taxon>Magnoliopsida</taxon>
        <taxon>Liliopsida</taxon>
        <taxon>Poales</taxon>
        <taxon>Poaceae</taxon>
        <taxon>PACMAD clade</taxon>
        <taxon>Arundinoideae</taxon>
        <taxon>Arundineae</taxon>
        <taxon>Arundo</taxon>
    </lineage>
</organism>
<sequence>MRNESASVHHLNQMRLNQLVVTKVAFI</sequence>
<dbReference type="EMBL" id="GBRH01236091">
    <property type="protein sequence ID" value="JAD61804.1"/>
    <property type="molecule type" value="Transcribed_RNA"/>
</dbReference>
<reference evidence="1" key="1">
    <citation type="submission" date="2014-09" db="EMBL/GenBank/DDBJ databases">
        <authorList>
            <person name="Magalhaes I.L.F."/>
            <person name="Oliveira U."/>
            <person name="Santos F.R."/>
            <person name="Vidigal T.H.D.A."/>
            <person name="Brescovit A.D."/>
            <person name="Santos A.J."/>
        </authorList>
    </citation>
    <scope>NUCLEOTIDE SEQUENCE</scope>
    <source>
        <tissue evidence="1">Shoot tissue taken approximately 20 cm above the soil surface</tissue>
    </source>
</reference>
<proteinExistence type="predicted"/>
<dbReference type="AlphaFoldDB" id="A0A0A9BCU1"/>